<feature type="region of interest" description="Disordered" evidence="1">
    <location>
        <begin position="250"/>
        <end position="308"/>
    </location>
</feature>
<gene>
    <name evidence="4" type="ordered locus">Hhal_2272</name>
</gene>
<dbReference type="Gene3D" id="2.40.70.10">
    <property type="entry name" value="Acid Proteases"/>
    <property type="match status" value="1"/>
</dbReference>
<dbReference type="SUPFAM" id="SSF50630">
    <property type="entry name" value="Acid proteases"/>
    <property type="match status" value="1"/>
</dbReference>
<dbReference type="PANTHER" id="PTHR38037:SF2">
    <property type="entry name" value="ATP-DEPENDENT ZINC PROTEASE DOMAIN-CONTAINING PROTEIN-RELATED"/>
    <property type="match status" value="1"/>
</dbReference>
<reference evidence="4 5" key="2">
    <citation type="journal article" date="2013" name="Stand. Genomic Sci.">
        <title>Complete genome sequence of Halorhodospira halophila SL1.</title>
        <authorList>
            <person name="Challacombe J.F."/>
            <person name="Majid S."/>
            <person name="Deole R."/>
            <person name="Brettin T.S."/>
            <person name="Bruce D."/>
            <person name="Delano S.F."/>
            <person name="Detter J.C."/>
            <person name="Gleasner C.D."/>
            <person name="Han C.S."/>
            <person name="Misra M."/>
            <person name="Reitenga K.G."/>
            <person name="Mikhailova N."/>
            <person name="Woyke T."/>
            <person name="Pitluck S."/>
            <person name="Nolan M."/>
            <person name="Land M.L."/>
            <person name="Saunders E."/>
            <person name="Tapia R."/>
            <person name="Lapidus A."/>
            <person name="Ivanova N."/>
            <person name="Hoff W.D."/>
        </authorList>
    </citation>
    <scope>NUCLEOTIDE SEQUENCE [LARGE SCALE GENOMIC DNA]</scope>
    <source>
        <strain evidence="5">DSM 244 / SL1</strain>
    </source>
</reference>
<keyword evidence="5" id="KW-1185">Reference proteome</keyword>
<dbReference type="InterPro" id="IPR008503">
    <property type="entry name" value="Asp_endopeptidase"/>
</dbReference>
<keyword evidence="2" id="KW-0732">Signal</keyword>
<sequence>MAVMNSPRAAILAAGGLLLTAGCAAPDYLLIEEAETERFEQRFDGVDERLEALADAHEQSQRVAREAQLARIAGAMEAQTANRWLVPLRPVDLGESDCPEPSCPDDQLQSDQELSADGMLVFGEIEELQLDPPGLLFDARIDTGASTSSVDAREIEEFERDGDPWVRFEMIHPEGDGRIAIERPKVRSASIVQASGEESRPVVELHVTIGEFSEVAEFTLTDRSHLTFPVLIGRDVLRDVAVVDVGLERATEPMTPDDDDLDAIDADDHVEEIPEDEDEDDEETEDDDGDENGDDDEAGENEDDGEDE</sequence>
<reference evidence="5" key="1">
    <citation type="submission" date="2006-12" db="EMBL/GenBank/DDBJ databases">
        <title>Complete sequence of Halorhodospira halophila SL1.</title>
        <authorList>
            <consortium name="US DOE Joint Genome Institute"/>
            <person name="Copeland A."/>
            <person name="Lucas S."/>
            <person name="Lapidus A."/>
            <person name="Barry K."/>
            <person name="Detter J.C."/>
            <person name="Glavina del Rio T."/>
            <person name="Hammon N."/>
            <person name="Israni S."/>
            <person name="Dalin E."/>
            <person name="Tice H."/>
            <person name="Pitluck S."/>
            <person name="Saunders E."/>
            <person name="Brettin T."/>
            <person name="Bruce D."/>
            <person name="Han C."/>
            <person name="Tapia R."/>
            <person name="Schmutz J."/>
            <person name="Larimer F."/>
            <person name="Land M."/>
            <person name="Hauser L."/>
            <person name="Kyrpides N."/>
            <person name="Mikhailova N."/>
            <person name="Hoff W."/>
            <person name="Richardson P."/>
        </authorList>
    </citation>
    <scope>NUCLEOTIDE SEQUENCE [LARGE SCALE GENOMIC DNA]</scope>
    <source>
        <strain evidence="5">DSM 244 / SL1</strain>
    </source>
</reference>
<evidence type="ECO:0000259" key="3">
    <source>
        <dbReference type="Pfam" id="PF05618"/>
    </source>
</evidence>
<dbReference type="KEGG" id="hha:Hhal_2272"/>
<evidence type="ECO:0000313" key="5">
    <source>
        <dbReference type="Proteomes" id="UP000000647"/>
    </source>
</evidence>
<dbReference type="RefSeq" id="WP_011815058.1">
    <property type="nucleotide sequence ID" value="NC_008789.1"/>
</dbReference>
<dbReference type="Proteomes" id="UP000000647">
    <property type="component" value="Chromosome"/>
</dbReference>
<feature type="signal peptide" evidence="2">
    <location>
        <begin position="1"/>
        <end position="24"/>
    </location>
</feature>
<dbReference type="Pfam" id="PF05618">
    <property type="entry name" value="Zn_protease"/>
    <property type="match status" value="1"/>
</dbReference>
<dbReference type="STRING" id="349124.Hhal_2272"/>
<dbReference type="AlphaFoldDB" id="A1WZC4"/>
<accession>A1WZC4</accession>
<protein>
    <recommendedName>
        <fullName evidence="3">Retropepsin-like aspartic endopeptidase domain-containing protein</fullName>
    </recommendedName>
</protein>
<feature type="compositionally biased region" description="Acidic residues" evidence="1">
    <location>
        <begin position="255"/>
        <end position="308"/>
    </location>
</feature>
<organism evidence="4 5">
    <name type="scientific">Halorhodospira halophila (strain DSM 244 / SL1)</name>
    <name type="common">Ectothiorhodospira halophila (strain DSM 244 / SL1)</name>
    <dbReference type="NCBI Taxonomy" id="349124"/>
    <lineage>
        <taxon>Bacteria</taxon>
        <taxon>Pseudomonadati</taxon>
        <taxon>Pseudomonadota</taxon>
        <taxon>Gammaproteobacteria</taxon>
        <taxon>Chromatiales</taxon>
        <taxon>Ectothiorhodospiraceae</taxon>
        <taxon>Halorhodospira</taxon>
    </lineage>
</organism>
<evidence type="ECO:0000256" key="1">
    <source>
        <dbReference type="SAM" id="MobiDB-lite"/>
    </source>
</evidence>
<dbReference type="InterPro" id="IPR021109">
    <property type="entry name" value="Peptidase_aspartic_dom_sf"/>
</dbReference>
<feature type="domain" description="Retropepsin-like aspartic endopeptidase" evidence="3">
    <location>
        <begin position="121"/>
        <end position="249"/>
    </location>
</feature>
<dbReference type="HOGENOM" id="CLU_070079_0_0_6"/>
<feature type="chain" id="PRO_5002640488" description="Retropepsin-like aspartic endopeptidase domain-containing protein" evidence="2">
    <location>
        <begin position="25"/>
        <end position="308"/>
    </location>
</feature>
<evidence type="ECO:0000256" key="2">
    <source>
        <dbReference type="SAM" id="SignalP"/>
    </source>
</evidence>
<proteinExistence type="predicted"/>
<dbReference type="EMBL" id="CP000544">
    <property type="protein sequence ID" value="ABM63036.1"/>
    <property type="molecule type" value="Genomic_DNA"/>
</dbReference>
<evidence type="ECO:0000313" key="4">
    <source>
        <dbReference type="EMBL" id="ABM63036.1"/>
    </source>
</evidence>
<dbReference type="OrthoDB" id="8546610at2"/>
<dbReference type="PANTHER" id="PTHR38037">
    <property type="entry name" value="ZN_PROTEASE DOMAIN-CONTAINING PROTEIN"/>
    <property type="match status" value="1"/>
</dbReference>
<dbReference type="eggNOG" id="COG4067">
    <property type="taxonomic scope" value="Bacteria"/>
</dbReference>
<name>A1WZC4_HALHL</name>